<dbReference type="Proteomes" id="UP000076858">
    <property type="component" value="Unassembled WGS sequence"/>
</dbReference>
<evidence type="ECO:0000313" key="2">
    <source>
        <dbReference type="EMBL" id="KZS00883.1"/>
    </source>
</evidence>
<keyword evidence="3" id="KW-1185">Reference proteome</keyword>
<accession>A0A164I4W4</accession>
<protein>
    <submittedName>
        <fullName evidence="2">Uncharacterized protein</fullName>
    </submittedName>
</protein>
<comment type="caution">
    <text evidence="2">The sequence shown here is derived from an EMBL/GenBank/DDBJ whole genome shotgun (WGS) entry which is preliminary data.</text>
</comment>
<evidence type="ECO:0000256" key="1">
    <source>
        <dbReference type="SAM" id="Phobius"/>
    </source>
</evidence>
<feature type="transmembrane region" description="Helical" evidence="1">
    <location>
        <begin position="20"/>
        <end position="43"/>
    </location>
</feature>
<keyword evidence="1" id="KW-0472">Membrane</keyword>
<dbReference type="EMBL" id="LRGB01008207">
    <property type="protein sequence ID" value="KZS00883.1"/>
    <property type="molecule type" value="Genomic_DNA"/>
</dbReference>
<keyword evidence="1" id="KW-0812">Transmembrane</keyword>
<reference evidence="2 3" key="1">
    <citation type="submission" date="2016-03" db="EMBL/GenBank/DDBJ databases">
        <title>EvidentialGene: Evidence-directed Construction of Genes on Genomes.</title>
        <authorList>
            <person name="Gilbert D.G."/>
            <person name="Choi J.-H."/>
            <person name="Mockaitis K."/>
            <person name="Colbourne J."/>
            <person name="Pfrender M."/>
        </authorList>
    </citation>
    <scope>NUCLEOTIDE SEQUENCE [LARGE SCALE GENOMIC DNA]</scope>
    <source>
        <strain evidence="2 3">Xinb3</strain>
        <tissue evidence="2">Complete organism</tissue>
    </source>
</reference>
<dbReference type="AlphaFoldDB" id="A0A164I4W4"/>
<keyword evidence="1" id="KW-1133">Transmembrane helix</keyword>
<gene>
    <name evidence="2" type="ORF">APZ42_002643</name>
</gene>
<proteinExistence type="predicted"/>
<sequence>MTKNTTQTFWVLASCWDTNSSFLALLSTFLGGFLFSLASAILIKIATQNNTKQISKLL</sequence>
<organism evidence="2 3">
    <name type="scientific">Daphnia magna</name>
    <dbReference type="NCBI Taxonomy" id="35525"/>
    <lineage>
        <taxon>Eukaryota</taxon>
        <taxon>Metazoa</taxon>
        <taxon>Ecdysozoa</taxon>
        <taxon>Arthropoda</taxon>
        <taxon>Crustacea</taxon>
        <taxon>Branchiopoda</taxon>
        <taxon>Diplostraca</taxon>
        <taxon>Cladocera</taxon>
        <taxon>Anomopoda</taxon>
        <taxon>Daphniidae</taxon>
        <taxon>Daphnia</taxon>
    </lineage>
</organism>
<name>A0A164I4W4_9CRUS</name>
<evidence type="ECO:0000313" key="3">
    <source>
        <dbReference type="Proteomes" id="UP000076858"/>
    </source>
</evidence>
<dbReference type="PROSITE" id="PS51257">
    <property type="entry name" value="PROKAR_LIPOPROTEIN"/>
    <property type="match status" value="1"/>
</dbReference>